<dbReference type="InterPro" id="IPR050452">
    <property type="entry name" value="Metacaspase"/>
</dbReference>
<evidence type="ECO:0000313" key="5">
    <source>
        <dbReference type="Proteomes" id="UP001527925"/>
    </source>
</evidence>
<gene>
    <name evidence="4" type="ORF">HK105_203061</name>
</gene>
<comment type="similarity">
    <text evidence="1">Belongs to the peptidase C14B family.</text>
</comment>
<evidence type="ECO:0000259" key="3">
    <source>
        <dbReference type="Pfam" id="PF00656"/>
    </source>
</evidence>
<dbReference type="Gene3D" id="3.40.50.12660">
    <property type="match status" value="1"/>
</dbReference>
<dbReference type="InterPro" id="IPR011600">
    <property type="entry name" value="Pept_C14_caspase"/>
</dbReference>
<feature type="domain" description="Peptidase C14 caspase" evidence="3">
    <location>
        <begin position="126"/>
        <end position="409"/>
    </location>
</feature>
<protein>
    <recommendedName>
        <fullName evidence="3">Peptidase C14 caspase domain-containing protein</fullName>
    </recommendedName>
</protein>
<dbReference type="Pfam" id="PF00656">
    <property type="entry name" value="Peptidase_C14"/>
    <property type="match status" value="1"/>
</dbReference>
<evidence type="ECO:0000256" key="1">
    <source>
        <dbReference type="ARBA" id="ARBA00009005"/>
    </source>
</evidence>
<dbReference type="PANTHER" id="PTHR48104">
    <property type="entry name" value="METACASPASE-4"/>
    <property type="match status" value="1"/>
</dbReference>
<evidence type="ECO:0000256" key="2">
    <source>
        <dbReference type="SAM" id="MobiDB-lite"/>
    </source>
</evidence>
<evidence type="ECO:0000313" key="4">
    <source>
        <dbReference type="EMBL" id="KAL2917397.1"/>
    </source>
</evidence>
<comment type="caution">
    <text evidence="4">The sequence shown here is derived from an EMBL/GenBank/DDBJ whole genome shotgun (WGS) entry which is preliminary data.</text>
</comment>
<name>A0ABR4ND21_9FUNG</name>
<accession>A0ABR4ND21</accession>
<dbReference type="Proteomes" id="UP001527925">
    <property type="component" value="Unassembled WGS sequence"/>
</dbReference>
<feature type="region of interest" description="Disordered" evidence="2">
    <location>
        <begin position="48"/>
        <end position="69"/>
    </location>
</feature>
<proteinExistence type="inferred from homology"/>
<organism evidence="4 5">
    <name type="scientific">Polyrhizophydium stewartii</name>
    <dbReference type="NCBI Taxonomy" id="2732419"/>
    <lineage>
        <taxon>Eukaryota</taxon>
        <taxon>Fungi</taxon>
        <taxon>Fungi incertae sedis</taxon>
        <taxon>Chytridiomycota</taxon>
        <taxon>Chytridiomycota incertae sedis</taxon>
        <taxon>Chytridiomycetes</taxon>
        <taxon>Rhizophydiales</taxon>
        <taxon>Rhizophydiales incertae sedis</taxon>
        <taxon>Polyrhizophydium</taxon>
    </lineage>
</organism>
<keyword evidence="5" id="KW-1185">Reference proteome</keyword>
<dbReference type="PANTHER" id="PTHR48104:SF30">
    <property type="entry name" value="METACASPASE-1"/>
    <property type="match status" value="1"/>
</dbReference>
<dbReference type="EMBL" id="JADGIZ020000011">
    <property type="protein sequence ID" value="KAL2917397.1"/>
    <property type="molecule type" value="Genomic_DNA"/>
</dbReference>
<reference evidence="4 5" key="1">
    <citation type="submission" date="2023-09" db="EMBL/GenBank/DDBJ databases">
        <title>Pangenome analysis of Batrachochytrium dendrobatidis and related Chytrids.</title>
        <authorList>
            <person name="Yacoub M.N."/>
            <person name="Stajich J.E."/>
            <person name="James T.Y."/>
        </authorList>
    </citation>
    <scope>NUCLEOTIDE SEQUENCE [LARGE SCALE GENOMIC DNA]</scope>
    <source>
        <strain evidence="4 5">JEL0888</strain>
    </source>
</reference>
<sequence length="420" mass="46505">MIGAKKIVTTTTTTTTTIRRPDGTEEVVRKQEVRTDHVPIVPGQAMVAEAEEEEEEKQEQQEATQQTTSAKVQTTNIIVGNVYIPPSINPAVSHPERADSFIKWEAPPAHYHTMYPDLVSSCTGAKRALLVGIVYKGTENHLEGCINDTMLMKKFLIQKYKYDPANIRMLNEDQTDPSLIPTRANILASMKWLVEGTQMGDSLVFQFSGHGGQTADLNGDESDGEDETIFPLDFKTAGMIIDDEMNEILVRGLPKGVRLTAVFDCCHSGSALDLPFTYLPDGRIKSHGTLHKIGKMASSTTTELLKGDVKGAIENIKEGMRQIAIRTMSQDEKVAAKGSLVADVILFSGCKDYQTSSDARVNGRPVGAMTYALTKAFKEKEEMTYGELFNRIRHILAEHFLQIPQISSARFMDVNQPFIM</sequence>